<organism evidence="1">
    <name type="scientific">marine sediment metagenome</name>
    <dbReference type="NCBI Taxonomy" id="412755"/>
    <lineage>
        <taxon>unclassified sequences</taxon>
        <taxon>metagenomes</taxon>
        <taxon>ecological metagenomes</taxon>
    </lineage>
</organism>
<dbReference type="AlphaFoldDB" id="A0A0F8XWI9"/>
<accession>A0A0F8XWI9</accession>
<proteinExistence type="predicted"/>
<gene>
    <name evidence="1" type="ORF">LCGC14_2972200</name>
</gene>
<protein>
    <submittedName>
        <fullName evidence="1">Uncharacterized protein</fullName>
    </submittedName>
</protein>
<comment type="caution">
    <text evidence="1">The sequence shown here is derived from an EMBL/GenBank/DDBJ whole genome shotgun (WGS) entry which is preliminary data.</text>
</comment>
<name>A0A0F8XWI9_9ZZZZ</name>
<evidence type="ECO:0000313" key="1">
    <source>
        <dbReference type="EMBL" id="KKK65630.1"/>
    </source>
</evidence>
<dbReference type="EMBL" id="LAZR01060455">
    <property type="protein sequence ID" value="KKK65630.1"/>
    <property type="molecule type" value="Genomic_DNA"/>
</dbReference>
<reference evidence="1" key="1">
    <citation type="journal article" date="2015" name="Nature">
        <title>Complex archaea that bridge the gap between prokaryotes and eukaryotes.</title>
        <authorList>
            <person name="Spang A."/>
            <person name="Saw J.H."/>
            <person name="Jorgensen S.L."/>
            <person name="Zaremba-Niedzwiedzka K."/>
            <person name="Martijn J."/>
            <person name="Lind A.E."/>
            <person name="van Eijk R."/>
            <person name="Schleper C."/>
            <person name="Guy L."/>
            <person name="Ettema T.J."/>
        </authorList>
    </citation>
    <scope>NUCLEOTIDE SEQUENCE</scope>
</reference>
<sequence>MKETILAIDPGTTKSAYLLYQEGSILGFDKLDNCQILLVAEGCNANLMAIEMPACYGMAVGKSVFETCRWVGIFQQAFGLSKTYLVYRKSCSDEGVDSILMHLCHNTRAKDTNVRRAIIDLYGGDEKAIGGVRCRKCNGKGWFGAGRPVCPVCNGDKWKSPPGPLKGIVDDAWAALAVAITFDETFIRCRNT</sequence>